<dbReference type="Proteomes" id="UP000245383">
    <property type="component" value="Unassembled WGS sequence"/>
</dbReference>
<dbReference type="Pfam" id="PF00270">
    <property type="entry name" value="DEAD"/>
    <property type="match status" value="1"/>
</dbReference>
<dbReference type="GO" id="GO:0003723">
    <property type="term" value="F:RNA binding"/>
    <property type="evidence" value="ECO:0007669"/>
    <property type="project" value="UniProtKB-UniRule"/>
</dbReference>
<feature type="compositionally biased region" description="Basic and acidic residues" evidence="6">
    <location>
        <begin position="676"/>
        <end position="694"/>
    </location>
</feature>
<comment type="similarity">
    <text evidence="5">Belongs to the DEAD box helicase family.</text>
</comment>
<dbReference type="OrthoDB" id="193716at2759"/>
<dbReference type="GO" id="GO:0003724">
    <property type="term" value="F:RNA helicase activity"/>
    <property type="evidence" value="ECO:0007669"/>
    <property type="project" value="UniProtKB-EC"/>
</dbReference>
<evidence type="ECO:0000256" key="4">
    <source>
        <dbReference type="ARBA" id="ARBA00022884"/>
    </source>
</evidence>
<proteinExistence type="inferred from homology"/>
<evidence type="ECO:0000259" key="8">
    <source>
        <dbReference type="PROSITE" id="PS51194"/>
    </source>
</evidence>
<comment type="domain">
    <text evidence="5">The Q motif is unique to and characteristic of the DEAD box family of RNA helicases and controls ATP binding and hydrolysis.</text>
</comment>
<dbReference type="PANTHER" id="PTHR24031">
    <property type="entry name" value="RNA HELICASE"/>
    <property type="match status" value="1"/>
</dbReference>
<dbReference type="Gene3D" id="3.40.50.300">
    <property type="entry name" value="P-loop containing nucleotide triphosphate hydrolases"/>
    <property type="match status" value="2"/>
</dbReference>
<keyword evidence="2 5" id="KW-0378">Hydrolase</keyword>
<name>A0A2T9YD22_9FUNG</name>
<sequence>MYRLVSKNPNAFLKATVSVRTATQPLFASFSLANSIKPSLTSLFSSKIQKNLFSNSAIFSEYTATNKSDVIYTQPEHTSAEYVPVPFSNYTQINSKTMHAIKDVLRFKDASIVQDKIISELPSEQDFLIKAKTGTGKTIAFLVGAIETLVKYKASPSYNKDSMGILIISPTRELAKQIHQEAIKIAHYHKFGVHVLVGGESSRLQQHQINKEPLDIVVATPGRLLDIWENSNKFDRATKNLQVLVFDEADMLLDMGFQKEVARIIEQCPKERQNFLVSATFSRKVREIARQALAGKSFKELDCVDPNETNVVQRIKQSYIKINWDMHYFALHQILNSQIKKNIEETGNGSKIIIFLSSTKATQVYHDALQSFMSNRGMSVNLSYKNSRNSHKNSGNSRNLQVKNSTAIYCIHGKKTQEVRSRISDRFRNFNTSDGNSAILITTDISARGVDYPGTNFVLQVGAPSTTEQYTHRIGRTGRAGKSGEGMILISPAEMPFVRELEREQKLNLAESEEFNIEAVSNLEQALSVVNESSERNDGFGSDDNDNIDISSIDKNLLAEARNFYNRFRSYSASADTMEIEDMYISLLGHYQSLLGSFRLDPSKLVEDTSKSLIPFGIIDKPRLPSMLKASFSGNGKGFSGSRQRNRSDSRGSSRGGYNDSRESRGGSRGGYNDSKGSRDDGQYRSNDKSDFKNKSRSRSQYSSNDRTEFSYKSRDRGNSHSRQRGGSSRD</sequence>
<keyword evidence="10" id="KW-1185">Reference proteome</keyword>
<dbReference type="InterPro" id="IPR027417">
    <property type="entry name" value="P-loop_NTPase"/>
</dbReference>
<dbReference type="STRING" id="133385.A0A2T9YD22"/>
<dbReference type="GO" id="GO:0005524">
    <property type="term" value="F:ATP binding"/>
    <property type="evidence" value="ECO:0007669"/>
    <property type="project" value="UniProtKB-UniRule"/>
</dbReference>
<dbReference type="PROSITE" id="PS51192">
    <property type="entry name" value="HELICASE_ATP_BIND_1"/>
    <property type="match status" value="1"/>
</dbReference>
<comment type="caution">
    <text evidence="9">The sequence shown here is derived from an EMBL/GenBank/DDBJ whole genome shotgun (WGS) entry which is preliminary data.</text>
</comment>
<dbReference type="SMART" id="SM00490">
    <property type="entry name" value="HELICc"/>
    <property type="match status" value="1"/>
</dbReference>
<keyword evidence="3 5" id="KW-0067">ATP-binding</keyword>
<accession>A0A2T9YD22</accession>
<gene>
    <name evidence="9" type="ORF">BB561_004953</name>
</gene>
<comment type="function">
    <text evidence="5">RNA helicase.</text>
</comment>
<organism evidence="9 10">
    <name type="scientific">Smittium simulii</name>
    <dbReference type="NCBI Taxonomy" id="133385"/>
    <lineage>
        <taxon>Eukaryota</taxon>
        <taxon>Fungi</taxon>
        <taxon>Fungi incertae sedis</taxon>
        <taxon>Zoopagomycota</taxon>
        <taxon>Kickxellomycotina</taxon>
        <taxon>Harpellomycetes</taxon>
        <taxon>Harpellales</taxon>
        <taxon>Legeriomycetaceae</taxon>
        <taxon>Smittium</taxon>
    </lineage>
</organism>
<keyword evidence="5" id="KW-0347">Helicase</keyword>
<dbReference type="GO" id="GO:0016787">
    <property type="term" value="F:hydrolase activity"/>
    <property type="evidence" value="ECO:0007669"/>
    <property type="project" value="UniProtKB-KW"/>
</dbReference>
<protein>
    <recommendedName>
        <fullName evidence="5">ATP-dependent RNA helicase</fullName>
        <ecNumber evidence="5">3.6.4.13</ecNumber>
    </recommendedName>
</protein>
<feature type="domain" description="Helicase C-terminal" evidence="8">
    <location>
        <begin position="338"/>
        <end position="521"/>
    </location>
</feature>
<feature type="compositionally biased region" description="Basic and acidic residues" evidence="6">
    <location>
        <begin position="706"/>
        <end position="719"/>
    </location>
</feature>
<dbReference type="PROSITE" id="PS51194">
    <property type="entry name" value="HELICASE_CTER"/>
    <property type="match status" value="1"/>
</dbReference>
<comment type="catalytic activity">
    <reaction evidence="5">
        <text>ATP + H2O = ADP + phosphate + H(+)</text>
        <dbReference type="Rhea" id="RHEA:13065"/>
        <dbReference type="ChEBI" id="CHEBI:15377"/>
        <dbReference type="ChEBI" id="CHEBI:15378"/>
        <dbReference type="ChEBI" id="CHEBI:30616"/>
        <dbReference type="ChEBI" id="CHEBI:43474"/>
        <dbReference type="ChEBI" id="CHEBI:456216"/>
        <dbReference type="EC" id="3.6.4.13"/>
    </reaction>
</comment>
<dbReference type="Pfam" id="PF00271">
    <property type="entry name" value="Helicase_C"/>
    <property type="match status" value="1"/>
</dbReference>
<dbReference type="AlphaFoldDB" id="A0A2T9YD22"/>
<evidence type="ECO:0000259" key="7">
    <source>
        <dbReference type="PROSITE" id="PS51192"/>
    </source>
</evidence>
<dbReference type="CDD" id="cd18787">
    <property type="entry name" value="SF2_C_DEAD"/>
    <property type="match status" value="1"/>
</dbReference>
<dbReference type="InterPro" id="IPR014001">
    <property type="entry name" value="Helicase_ATP-bd"/>
</dbReference>
<evidence type="ECO:0000256" key="3">
    <source>
        <dbReference type="ARBA" id="ARBA00022840"/>
    </source>
</evidence>
<dbReference type="EMBL" id="MBFR01000268">
    <property type="protein sequence ID" value="PVU90236.1"/>
    <property type="molecule type" value="Genomic_DNA"/>
</dbReference>
<dbReference type="SUPFAM" id="SSF52540">
    <property type="entry name" value="P-loop containing nucleoside triphosphate hydrolases"/>
    <property type="match status" value="1"/>
</dbReference>
<keyword evidence="1 5" id="KW-0547">Nucleotide-binding</keyword>
<dbReference type="InterPro" id="IPR001650">
    <property type="entry name" value="Helicase_C-like"/>
</dbReference>
<feature type="region of interest" description="Disordered" evidence="6">
    <location>
        <begin position="629"/>
        <end position="731"/>
    </location>
</feature>
<keyword evidence="4 5" id="KW-0694">RNA-binding</keyword>
<dbReference type="EC" id="3.6.4.13" evidence="5"/>
<dbReference type="InterPro" id="IPR011545">
    <property type="entry name" value="DEAD/DEAH_box_helicase_dom"/>
</dbReference>
<evidence type="ECO:0000256" key="1">
    <source>
        <dbReference type="ARBA" id="ARBA00022741"/>
    </source>
</evidence>
<evidence type="ECO:0000313" key="9">
    <source>
        <dbReference type="EMBL" id="PVU90236.1"/>
    </source>
</evidence>
<feature type="domain" description="Helicase ATP-binding" evidence="7">
    <location>
        <begin position="118"/>
        <end position="299"/>
    </location>
</feature>
<reference evidence="9 10" key="1">
    <citation type="journal article" date="2018" name="MBio">
        <title>Comparative Genomics Reveals the Core Gene Toolbox for the Fungus-Insect Symbiosis.</title>
        <authorList>
            <person name="Wang Y."/>
            <person name="Stata M."/>
            <person name="Wang W."/>
            <person name="Stajich J.E."/>
            <person name="White M.M."/>
            <person name="Moncalvo J.M."/>
        </authorList>
    </citation>
    <scope>NUCLEOTIDE SEQUENCE [LARGE SCALE GENOMIC DNA]</scope>
    <source>
        <strain evidence="9 10">SWE-8-4</strain>
    </source>
</reference>
<evidence type="ECO:0000256" key="6">
    <source>
        <dbReference type="SAM" id="MobiDB-lite"/>
    </source>
</evidence>
<evidence type="ECO:0000313" key="10">
    <source>
        <dbReference type="Proteomes" id="UP000245383"/>
    </source>
</evidence>
<dbReference type="SMART" id="SM00487">
    <property type="entry name" value="DEXDc"/>
    <property type="match status" value="1"/>
</dbReference>
<evidence type="ECO:0000256" key="2">
    <source>
        <dbReference type="ARBA" id="ARBA00022801"/>
    </source>
</evidence>
<evidence type="ECO:0000256" key="5">
    <source>
        <dbReference type="RuleBase" id="RU365068"/>
    </source>
</evidence>